<evidence type="ECO:0000256" key="1">
    <source>
        <dbReference type="ARBA" id="ARBA00004141"/>
    </source>
</evidence>
<protein>
    <recommendedName>
        <fullName evidence="5">sphingomyelin phosphodiesterase</fullName>
        <ecNumber evidence="5">3.1.4.12</ecNumber>
    </recommendedName>
</protein>
<dbReference type="EC" id="3.1.4.12" evidence="5"/>
<dbReference type="GO" id="GO:0046872">
    <property type="term" value="F:metal ion binding"/>
    <property type="evidence" value="ECO:0007669"/>
    <property type="project" value="UniProtKB-KW"/>
</dbReference>
<evidence type="ECO:0000313" key="16">
    <source>
        <dbReference type="EMBL" id="GCB80613.1"/>
    </source>
</evidence>
<dbReference type="PANTHER" id="PTHR16320">
    <property type="entry name" value="SPHINGOMYELINASE FAMILY MEMBER"/>
    <property type="match status" value="1"/>
</dbReference>
<evidence type="ECO:0000256" key="11">
    <source>
        <dbReference type="ARBA" id="ARBA00022989"/>
    </source>
</evidence>
<keyword evidence="13 14" id="KW-0472">Membrane</keyword>
<dbReference type="InterPro" id="IPR036691">
    <property type="entry name" value="Endo/exonu/phosph_ase_sf"/>
</dbReference>
<evidence type="ECO:0000256" key="9">
    <source>
        <dbReference type="ARBA" id="ARBA00022842"/>
    </source>
</evidence>
<comment type="subcellular location">
    <subcellularLocation>
        <location evidence="1">Membrane</location>
        <topology evidence="1">Multi-pass membrane protein</topology>
    </subcellularLocation>
</comment>
<evidence type="ECO:0000259" key="15">
    <source>
        <dbReference type="Pfam" id="PF03372"/>
    </source>
</evidence>
<keyword evidence="7" id="KW-0479">Metal-binding</keyword>
<evidence type="ECO:0000256" key="5">
    <source>
        <dbReference type="ARBA" id="ARBA00012369"/>
    </source>
</evidence>
<proteinExistence type="inferred from homology"/>
<accession>A0A401Q5E8</accession>
<evidence type="ECO:0000313" key="17">
    <source>
        <dbReference type="Proteomes" id="UP000288216"/>
    </source>
</evidence>
<keyword evidence="6 14" id="KW-0812">Transmembrane</keyword>
<evidence type="ECO:0000256" key="3">
    <source>
        <dbReference type="ARBA" id="ARBA00004991"/>
    </source>
</evidence>
<feature type="transmembrane region" description="Helical" evidence="14">
    <location>
        <begin position="275"/>
        <end position="295"/>
    </location>
</feature>
<dbReference type="AlphaFoldDB" id="A0A401Q5E8"/>
<evidence type="ECO:0000256" key="7">
    <source>
        <dbReference type="ARBA" id="ARBA00022723"/>
    </source>
</evidence>
<dbReference type="STRING" id="75743.A0A401Q5E8"/>
<keyword evidence="9" id="KW-0460">Magnesium</keyword>
<keyword evidence="17" id="KW-1185">Reference proteome</keyword>
<evidence type="ECO:0000256" key="6">
    <source>
        <dbReference type="ARBA" id="ARBA00022692"/>
    </source>
</evidence>
<dbReference type="InterPro" id="IPR005135">
    <property type="entry name" value="Endo/exonuclease/phosphatase"/>
</dbReference>
<dbReference type="InterPro" id="IPR038772">
    <property type="entry name" value="Sph/SMPD2-like"/>
</dbReference>
<feature type="domain" description="Endonuclease/exonuclease/phosphatase" evidence="15">
    <location>
        <begin position="23"/>
        <end position="217"/>
    </location>
</feature>
<keyword evidence="8" id="KW-0378">Hydrolase</keyword>
<evidence type="ECO:0000256" key="4">
    <source>
        <dbReference type="ARBA" id="ARBA00006335"/>
    </source>
</evidence>
<keyword evidence="12" id="KW-0443">Lipid metabolism</keyword>
<dbReference type="OMA" id="WWANLAG"/>
<dbReference type="SUPFAM" id="SSF56219">
    <property type="entry name" value="DNase I-like"/>
    <property type="match status" value="1"/>
</dbReference>
<dbReference type="GO" id="GO:0016020">
    <property type="term" value="C:membrane"/>
    <property type="evidence" value="ECO:0007669"/>
    <property type="project" value="UniProtKB-SubCell"/>
</dbReference>
<dbReference type="GO" id="GO:0004767">
    <property type="term" value="F:sphingomyelin phosphodiesterase activity"/>
    <property type="evidence" value="ECO:0007669"/>
    <property type="project" value="UniProtKB-EC"/>
</dbReference>
<name>A0A401Q5E8_SCYTO</name>
<comment type="similarity">
    <text evidence="4">Belongs to the neutral sphingomyelinase family.</text>
</comment>
<dbReference type="OrthoDB" id="387657at2759"/>
<evidence type="ECO:0000256" key="12">
    <source>
        <dbReference type="ARBA" id="ARBA00023098"/>
    </source>
</evidence>
<dbReference type="Proteomes" id="UP000288216">
    <property type="component" value="Unassembled WGS sequence"/>
</dbReference>
<keyword evidence="11 14" id="KW-1133">Transmembrane helix</keyword>
<evidence type="ECO:0000256" key="2">
    <source>
        <dbReference type="ARBA" id="ARBA00004760"/>
    </source>
</evidence>
<evidence type="ECO:0000256" key="14">
    <source>
        <dbReference type="SAM" id="Phobius"/>
    </source>
</evidence>
<keyword evidence="10" id="KW-0746">Sphingolipid metabolism</keyword>
<dbReference type="GO" id="GO:0006665">
    <property type="term" value="P:sphingolipid metabolic process"/>
    <property type="evidence" value="ECO:0007669"/>
    <property type="project" value="UniProtKB-KW"/>
</dbReference>
<dbReference type="EMBL" id="BFAA01009748">
    <property type="protein sequence ID" value="GCB80613.1"/>
    <property type="molecule type" value="Genomic_DNA"/>
</dbReference>
<organism evidence="16 17">
    <name type="scientific">Scyliorhinus torazame</name>
    <name type="common">Cloudy catshark</name>
    <name type="synonym">Catulus torazame</name>
    <dbReference type="NCBI Taxonomy" id="75743"/>
    <lineage>
        <taxon>Eukaryota</taxon>
        <taxon>Metazoa</taxon>
        <taxon>Chordata</taxon>
        <taxon>Craniata</taxon>
        <taxon>Vertebrata</taxon>
        <taxon>Chondrichthyes</taxon>
        <taxon>Elasmobranchii</taxon>
        <taxon>Galeomorphii</taxon>
        <taxon>Galeoidea</taxon>
        <taxon>Carcharhiniformes</taxon>
        <taxon>Scyliorhinidae</taxon>
        <taxon>Scyliorhinus</taxon>
    </lineage>
</organism>
<feature type="transmembrane region" description="Helical" evidence="14">
    <location>
        <begin position="307"/>
        <end position="327"/>
    </location>
</feature>
<dbReference type="Gene3D" id="3.60.10.10">
    <property type="entry name" value="Endonuclease/exonuclease/phosphatase"/>
    <property type="match status" value="1"/>
</dbReference>
<reference evidence="16 17" key="1">
    <citation type="journal article" date="2018" name="Nat. Ecol. Evol.">
        <title>Shark genomes provide insights into elasmobranch evolution and the origin of vertebrates.</title>
        <authorList>
            <person name="Hara Y"/>
            <person name="Yamaguchi K"/>
            <person name="Onimaru K"/>
            <person name="Kadota M"/>
            <person name="Koyanagi M"/>
            <person name="Keeley SD"/>
            <person name="Tatsumi K"/>
            <person name="Tanaka K"/>
            <person name="Motone F"/>
            <person name="Kageyama Y"/>
            <person name="Nozu R"/>
            <person name="Adachi N"/>
            <person name="Nishimura O"/>
            <person name="Nakagawa R"/>
            <person name="Tanegashima C"/>
            <person name="Kiyatake I"/>
            <person name="Matsumoto R"/>
            <person name="Murakumo K"/>
            <person name="Nishida K"/>
            <person name="Terakita A"/>
            <person name="Kuratani S"/>
            <person name="Sato K"/>
            <person name="Hyodo S Kuraku.S."/>
        </authorList>
    </citation>
    <scope>NUCLEOTIDE SEQUENCE [LARGE SCALE GENOMIC DNA]</scope>
</reference>
<comment type="pathway">
    <text evidence="3">Sphingolipid metabolism.</text>
</comment>
<comment type="pathway">
    <text evidence="2">Lipid metabolism; sphingolipid metabolism.</text>
</comment>
<gene>
    <name evidence="16" type="ORF">scyTo_0016277</name>
</gene>
<comment type="caution">
    <text evidence="16">The sequence shown here is derived from an EMBL/GenBank/DDBJ whole genome shotgun (WGS) entry which is preliminary data.</text>
</comment>
<dbReference type="PANTHER" id="PTHR16320:SF24">
    <property type="entry name" value="PHOSPHODIESTERASE, PUTATIVE-RELATED"/>
    <property type="match status" value="1"/>
</dbReference>
<evidence type="ECO:0000256" key="10">
    <source>
        <dbReference type="ARBA" id="ARBA00022919"/>
    </source>
</evidence>
<sequence>MIVAMWCIDVLARCCGKTECGAIGSGLCVFARYRITDSFLYRYSLNGYPYKFHHGDWFGGKSVGLVILNIKDLVVHVYVTHLHAEYCREKDDYLPHRLLQAWELGQFIRHTGKTADVTVLGGDLNMHPCDLGNRLLQCYTGMKDSFIETEKFEGCEDGCTLLSQNCFASVSDPQSFPSGIRIDYVLYKGSRGFPVKCEHLTTTSGTAPGKNIPYSDHEAVCATLSVQKEKAAFSEVRHGEETDPQLVDILNEARAELKIGIHGAERVRYSSGRMAILGLILLLLEVVIAIIPLVTTTAENSFPKVSFYILGMVAFAVALLAGILYVFHTIEVKMLQGTEDQMRNAIQALQERLSR</sequence>
<evidence type="ECO:0000256" key="8">
    <source>
        <dbReference type="ARBA" id="ARBA00022801"/>
    </source>
</evidence>
<dbReference type="Pfam" id="PF03372">
    <property type="entry name" value="Exo_endo_phos"/>
    <property type="match status" value="1"/>
</dbReference>
<evidence type="ECO:0000256" key="13">
    <source>
        <dbReference type="ARBA" id="ARBA00023136"/>
    </source>
</evidence>